<evidence type="ECO:0000313" key="2">
    <source>
        <dbReference type="EMBL" id="KAK9697089.1"/>
    </source>
</evidence>
<sequence>MAKKKNNKAENQQKGEQNPEIEERNRLKSLAHTNNILSQTQSKHFSPLLPSKTVIKHHGKDIVKKSHRKNRYLFSFDGLIAPVSGGKIGELTQLGSKNPVLYLEFPQGRMKLLGTIVYPKNRYLTLQFSRGGKNVMCEDCFDNMVVFSEAYWVGTKDENPGEERLDFPKELYESKPSECDFQGGAGAGAAATQNKTVRKPSAISVEEESISDELVDDMETESPEREDVPKDIEYTTPVRQSERTAGKKFKFTEASSGDDSAEIDGELGVEANEEASDEEEINQNPEINETAVKSHDSEGFQVPAVKVPPSSKSNSGENKSSRVSLVQPTISTLFKKVEQKSTVEDAVMVDSSKAPKKSAQKNISKSKTKSVTIQVIPDSVELPKDDNVSQVKKPRAKPDRKKQKAEAVEVEDDIEDVSSASEEGDDSDDDWRT</sequence>
<feature type="compositionally biased region" description="Acidic residues" evidence="1">
    <location>
        <begin position="205"/>
        <end position="221"/>
    </location>
</feature>
<organism evidence="2 3">
    <name type="scientific">Saponaria officinalis</name>
    <name type="common">Common soapwort</name>
    <name type="synonym">Lychnis saponaria</name>
    <dbReference type="NCBI Taxonomy" id="3572"/>
    <lineage>
        <taxon>Eukaryota</taxon>
        <taxon>Viridiplantae</taxon>
        <taxon>Streptophyta</taxon>
        <taxon>Embryophyta</taxon>
        <taxon>Tracheophyta</taxon>
        <taxon>Spermatophyta</taxon>
        <taxon>Magnoliopsida</taxon>
        <taxon>eudicotyledons</taxon>
        <taxon>Gunneridae</taxon>
        <taxon>Pentapetalae</taxon>
        <taxon>Caryophyllales</taxon>
        <taxon>Caryophyllaceae</taxon>
        <taxon>Caryophylleae</taxon>
        <taxon>Saponaria</taxon>
    </lineage>
</organism>
<feature type="compositionally biased region" description="Basic residues" evidence="1">
    <location>
        <begin position="392"/>
        <end position="403"/>
    </location>
</feature>
<dbReference type="EMBL" id="JBDFQZ010000008">
    <property type="protein sequence ID" value="KAK9697089.1"/>
    <property type="molecule type" value="Genomic_DNA"/>
</dbReference>
<keyword evidence="3" id="KW-1185">Reference proteome</keyword>
<dbReference type="PANTHER" id="PTHR35698">
    <property type="entry name" value="DNA-BINDING PROTEIN RHL1"/>
    <property type="match status" value="1"/>
</dbReference>
<evidence type="ECO:0008006" key="4">
    <source>
        <dbReference type="Google" id="ProtNLM"/>
    </source>
</evidence>
<dbReference type="Proteomes" id="UP001443914">
    <property type="component" value="Unassembled WGS sequence"/>
</dbReference>
<feature type="region of interest" description="Disordered" evidence="1">
    <location>
        <begin position="182"/>
        <end position="327"/>
    </location>
</feature>
<dbReference type="GO" id="GO:0003677">
    <property type="term" value="F:DNA binding"/>
    <property type="evidence" value="ECO:0007669"/>
    <property type="project" value="InterPro"/>
</dbReference>
<feature type="region of interest" description="Disordered" evidence="1">
    <location>
        <begin position="1"/>
        <end position="26"/>
    </location>
</feature>
<dbReference type="AlphaFoldDB" id="A0AAW1J221"/>
<dbReference type="GO" id="GO:0042023">
    <property type="term" value="P:DNA endoreduplication"/>
    <property type="evidence" value="ECO:0007669"/>
    <property type="project" value="InterPro"/>
</dbReference>
<name>A0AAW1J221_SAPOF</name>
<feature type="region of interest" description="Disordered" evidence="1">
    <location>
        <begin position="384"/>
        <end position="433"/>
    </location>
</feature>
<dbReference type="InterPro" id="IPR038859">
    <property type="entry name" value="RHL1"/>
</dbReference>
<reference evidence="2" key="1">
    <citation type="submission" date="2024-03" db="EMBL/GenBank/DDBJ databases">
        <title>WGS assembly of Saponaria officinalis var. Norfolk2.</title>
        <authorList>
            <person name="Jenkins J."/>
            <person name="Shu S."/>
            <person name="Grimwood J."/>
            <person name="Barry K."/>
            <person name="Goodstein D."/>
            <person name="Schmutz J."/>
            <person name="Leebens-Mack J."/>
            <person name="Osbourn A."/>
        </authorList>
    </citation>
    <scope>NUCLEOTIDE SEQUENCE [LARGE SCALE GENOMIC DNA]</scope>
    <source>
        <strain evidence="2">JIC</strain>
    </source>
</reference>
<feature type="compositionally biased region" description="Acidic residues" evidence="1">
    <location>
        <begin position="408"/>
        <end position="433"/>
    </location>
</feature>
<proteinExistence type="predicted"/>
<comment type="caution">
    <text evidence="2">The sequence shown here is derived from an EMBL/GenBank/DDBJ whole genome shotgun (WGS) entry which is preliminary data.</text>
</comment>
<evidence type="ECO:0000256" key="1">
    <source>
        <dbReference type="SAM" id="MobiDB-lite"/>
    </source>
</evidence>
<feature type="region of interest" description="Disordered" evidence="1">
    <location>
        <begin position="349"/>
        <end position="370"/>
    </location>
</feature>
<accession>A0AAW1J221</accession>
<feature type="compositionally biased region" description="Basic and acidic residues" evidence="1">
    <location>
        <begin position="222"/>
        <end position="233"/>
    </location>
</feature>
<feature type="compositionally biased region" description="Acidic residues" evidence="1">
    <location>
        <begin position="259"/>
        <end position="281"/>
    </location>
</feature>
<feature type="compositionally biased region" description="Basic residues" evidence="1">
    <location>
        <begin position="354"/>
        <end position="368"/>
    </location>
</feature>
<dbReference type="PANTHER" id="PTHR35698:SF2">
    <property type="entry name" value="DNA-BINDING PROTEIN RHL1"/>
    <property type="match status" value="1"/>
</dbReference>
<gene>
    <name evidence="2" type="ORF">RND81_08G014200</name>
</gene>
<evidence type="ECO:0000313" key="3">
    <source>
        <dbReference type="Proteomes" id="UP001443914"/>
    </source>
</evidence>
<protein>
    <recommendedName>
        <fullName evidence="4">DNA-binding protein RHL1</fullName>
    </recommendedName>
</protein>